<sequence length="196" mass="20378">MAATMGVFPLVRREVIAMGALFGLPAHPLLAHVAVVAIPVAAVLAVVVAVFQRVPGLVKLTTLGVGVVAVVVVPLMESSGEALQERVPETAAVERHADLGETLLPWVIGLFVVIVAVLAIDRWPRAPRSSGPGTPRQRDFGLSHRGLRTVQIAGAVAVVVVAAGTLVQTIRIGHSGAQATWSTSAPVQNPGEPEDR</sequence>
<feature type="transmembrane region" description="Helical" evidence="1">
    <location>
        <begin position="57"/>
        <end position="76"/>
    </location>
</feature>
<comment type="caution">
    <text evidence="2">The sequence shown here is derived from an EMBL/GenBank/DDBJ whole genome shotgun (WGS) entry which is preliminary data.</text>
</comment>
<evidence type="ECO:0000256" key="1">
    <source>
        <dbReference type="SAM" id="Phobius"/>
    </source>
</evidence>
<reference evidence="2 3" key="1">
    <citation type="submission" date="2018-02" db="EMBL/GenBank/DDBJ databases">
        <title>8 Nocardia nova and 1 Nocardia cyriacigeorgica strain used for evolution to TMP-SMX.</title>
        <authorList>
            <person name="Mehta H."/>
            <person name="Weng J."/>
            <person name="Shamoo Y."/>
        </authorList>
    </citation>
    <scope>NUCLEOTIDE SEQUENCE [LARGE SCALE GENOMIC DNA]</scope>
    <source>
        <strain evidence="2 3">MDA3139</strain>
    </source>
</reference>
<evidence type="ECO:0000313" key="2">
    <source>
        <dbReference type="EMBL" id="PPJ35431.1"/>
    </source>
</evidence>
<protein>
    <submittedName>
        <fullName evidence="2">Uncharacterized protein</fullName>
    </submittedName>
</protein>
<name>A0A2S6AJN5_9NOCA</name>
<gene>
    <name evidence="2" type="ORF">C5E45_25480</name>
</gene>
<proteinExistence type="predicted"/>
<dbReference type="AlphaFoldDB" id="A0A2S6AJN5"/>
<evidence type="ECO:0000313" key="3">
    <source>
        <dbReference type="Proteomes" id="UP000239874"/>
    </source>
</evidence>
<dbReference type="Proteomes" id="UP000239874">
    <property type="component" value="Unassembled WGS sequence"/>
</dbReference>
<dbReference type="EMBL" id="PSZC01000021">
    <property type="protein sequence ID" value="PPJ35431.1"/>
    <property type="molecule type" value="Genomic_DNA"/>
</dbReference>
<keyword evidence="1" id="KW-0812">Transmembrane</keyword>
<feature type="transmembrane region" description="Helical" evidence="1">
    <location>
        <begin position="103"/>
        <end position="120"/>
    </location>
</feature>
<keyword evidence="1" id="KW-0472">Membrane</keyword>
<organism evidence="2 3">
    <name type="scientific">Nocardia nova</name>
    <dbReference type="NCBI Taxonomy" id="37330"/>
    <lineage>
        <taxon>Bacteria</taxon>
        <taxon>Bacillati</taxon>
        <taxon>Actinomycetota</taxon>
        <taxon>Actinomycetes</taxon>
        <taxon>Mycobacteriales</taxon>
        <taxon>Nocardiaceae</taxon>
        <taxon>Nocardia</taxon>
    </lineage>
</organism>
<keyword evidence="1" id="KW-1133">Transmembrane helix</keyword>
<accession>A0A2S6AJN5</accession>
<feature type="transmembrane region" description="Helical" evidence="1">
    <location>
        <begin position="29"/>
        <end position="50"/>
    </location>
</feature>